<feature type="transmembrane region" description="Helical" evidence="2">
    <location>
        <begin position="285"/>
        <end position="306"/>
    </location>
</feature>
<keyword evidence="4" id="KW-1185">Reference proteome</keyword>
<feature type="transmembrane region" description="Helical" evidence="2">
    <location>
        <begin position="35"/>
        <end position="56"/>
    </location>
</feature>
<accession>A0ABP9K284</accession>
<feature type="transmembrane region" description="Helical" evidence="2">
    <location>
        <begin position="509"/>
        <end position="528"/>
    </location>
</feature>
<protein>
    <recommendedName>
        <fullName evidence="5">Transmembrane protein</fullName>
    </recommendedName>
</protein>
<evidence type="ECO:0008006" key="5">
    <source>
        <dbReference type="Google" id="ProtNLM"/>
    </source>
</evidence>
<dbReference type="EMBL" id="BAABJM010000001">
    <property type="protein sequence ID" value="GAA5047453.1"/>
    <property type="molecule type" value="Genomic_DNA"/>
</dbReference>
<evidence type="ECO:0000313" key="3">
    <source>
        <dbReference type="EMBL" id="GAA5047453.1"/>
    </source>
</evidence>
<feature type="compositionally biased region" description="Polar residues" evidence="1">
    <location>
        <begin position="462"/>
        <end position="472"/>
    </location>
</feature>
<feature type="transmembrane region" description="Helical" evidence="2">
    <location>
        <begin position="184"/>
        <end position="210"/>
    </location>
</feature>
<feature type="transmembrane region" description="Helical" evidence="2">
    <location>
        <begin position="363"/>
        <end position="383"/>
    </location>
</feature>
<evidence type="ECO:0000256" key="2">
    <source>
        <dbReference type="SAM" id="Phobius"/>
    </source>
</evidence>
<feature type="transmembrane region" description="Helical" evidence="2">
    <location>
        <begin position="87"/>
        <end position="111"/>
    </location>
</feature>
<feature type="transmembrane region" description="Helical" evidence="2">
    <location>
        <begin position="153"/>
        <end position="172"/>
    </location>
</feature>
<organism evidence="3 4">
    <name type="scientific">Nocardia callitridis</name>
    <dbReference type="NCBI Taxonomy" id="648753"/>
    <lineage>
        <taxon>Bacteria</taxon>
        <taxon>Bacillati</taxon>
        <taxon>Actinomycetota</taxon>
        <taxon>Actinomycetes</taxon>
        <taxon>Mycobacteriales</taxon>
        <taxon>Nocardiaceae</taxon>
        <taxon>Nocardia</taxon>
    </lineage>
</organism>
<evidence type="ECO:0000313" key="4">
    <source>
        <dbReference type="Proteomes" id="UP001500603"/>
    </source>
</evidence>
<reference evidence="4" key="1">
    <citation type="journal article" date="2019" name="Int. J. Syst. Evol. Microbiol.">
        <title>The Global Catalogue of Microorganisms (GCM) 10K type strain sequencing project: providing services to taxonomists for standard genome sequencing and annotation.</title>
        <authorList>
            <consortium name="The Broad Institute Genomics Platform"/>
            <consortium name="The Broad Institute Genome Sequencing Center for Infectious Disease"/>
            <person name="Wu L."/>
            <person name="Ma J."/>
        </authorList>
    </citation>
    <scope>NUCLEOTIDE SEQUENCE [LARGE SCALE GENOMIC DNA]</scope>
    <source>
        <strain evidence="4">JCM 18298</strain>
    </source>
</reference>
<sequence>MAFREWVQQAGGTTVSERTRLADAATRRARLIPSVYSGVLTLLILGPLLGNGYLLVRDAVSTARSYLTDAALGLGAAAPRAVPQDGLLALLSPIVDGGVLVKAILVLALWAAGYGAAVLARELVGAPVSAQLVACTVALWNPYVAERLSQGHWSLLTGYAALPWTVVAAYRIRTATATRTRHWAALVAALAAAGLTPTGALLAGITALALLGLRRLPAASLLLVAASAPWLTATVLSDTATETSDPTGIAAFAARAEPGLATLGSLAGLGGIWNAEAVPQTRTTPLALIGTLVLLAIVAAGVRTVLTRSVHPSSVQVRRAVLVLAVLAIVLPAFGATAWGTQVMQWLIVRIPGAGLLRDTQKYVALALPTYVLCAAAGCRALATSIDRYTARGCAVGQHSDGDTSEPEPPYSTDHHDRETAESVDTGNVSGPGTTQVPAQASASHDRPTSGDPLAATEPSARETTPVSSSANDPHRADTHSADAAGSSAVTDTHSTGARSPSAAVSRSIAAVFIVLLILPLIDLAWGVGGQVRAVRYPAGWSELVSRFDGPGDVAVLPAGMFRAFDFTPTNPVLDPAPRLLPRDVLQTGELPVRGGTVAGEGARGKTVETLLLHGDSARKLADAGVGWVLVEHRTPGPLGESAKTLAELSPIYRDADLTLYRVPGPVDQPYASSTTQRALAIAAHLLWAALLVGGAITALSGRKRTSTREQP</sequence>
<feature type="compositionally biased region" description="Polar residues" evidence="1">
    <location>
        <begin position="423"/>
        <end position="443"/>
    </location>
</feature>
<feature type="region of interest" description="Disordered" evidence="1">
    <location>
        <begin position="396"/>
        <end position="502"/>
    </location>
</feature>
<feature type="transmembrane region" description="Helical" evidence="2">
    <location>
        <begin position="318"/>
        <end position="339"/>
    </location>
</feature>
<feature type="transmembrane region" description="Helical" evidence="2">
    <location>
        <begin position="679"/>
        <end position="700"/>
    </location>
</feature>
<keyword evidence="2" id="KW-0812">Transmembrane</keyword>
<dbReference type="Proteomes" id="UP001500603">
    <property type="component" value="Unassembled WGS sequence"/>
</dbReference>
<comment type="caution">
    <text evidence="3">The sequence shown here is derived from an EMBL/GenBank/DDBJ whole genome shotgun (WGS) entry which is preliminary data.</text>
</comment>
<name>A0ABP9K284_9NOCA</name>
<feature type="compositionally biased region" description="Polar residues" evidence="1">
    <location>
        <begin position="488"/>
        <end position="502"/>
    </location>
</feature>
<feature type="transmembrane region" description="Helical" evidence="2">
    <location>
        <begin position="123"/>
        <end position="141"/>
    </location>
</feature>
<keyword evidence="2" id="KW-0472">Membrane</keyword>
<gene>
    <name evidence="3" type="ORF">GCM10023318_14020</name>
</gene>
<keyword evidence="2" id="KW-1133">Transmembrane helix</keyword>
<proteinExistence type="predicted"/>
<evidence type="ECO:0000256" key="1">
    <source>
        <dbReference type="SAM" id="MobiDB-lite"/>
    </source>
</evidence>